<reference evidence="1 2" key="1">
    <citation type="submission" date="2021-01" db="EMBL/GenBank/DDBJ databases">
        <title>Genomic Encyclopedia of Type Strains, Phase IV (KMG-IV): sequencing the most valuable type-strain genomes for metagenomic binning, comparative biology and taxonomic classification.</title>
        <authorList>
            <person name="Goeker M."/>
        </authorList>
    </citation>
    <scope>NUCLEOTIDE SEQUENCE [LARGE SCALE GENOMIC DNA]</scope>
    <source>
        <strain evidence="1 2">DSM 104297</strain>
    </source>
</reference>
<dbReference type="Pfam" id="PF14070">
    <property type="entry name" value="YjfB_motility"/>
    <property type="match status" value="1"/>
</dbReference>
<organism evidence="1 2">
    <name type="scientific">Priestia iocasae</name>
    <dbReference type="NCBI Taxonomy" id="2291674"/>
    <lineage>
        <taxon>Bacteria</taxon>
        <taxon>Bacillati</taxon>
        <taxon>Bacillota</taxon>
        <taxon>Bacilli</taxon>
        <taxon>Bacillales</taxon>
        <taxon>Bacillaceae</taxon>
        <taxon>Priestia</taxon>
    </lineage>
</organism>
<dbReference type="InterPro" id="IPR025906">
    <property type="entry name" value="YjfB_motility"/>
</dbReference>
<comment type="caution">
    <text evidence="1">The sequence shown here is derived from an EMBL/GenBank/DDBJ whole genome shotgun (WGS) entry which is preliminary data.</text>
</comment>
<evidence type="ECO:0008006" key="3">
    <source>
        <dbReference type="Google" id="ProtNLM"/>
    </source>
</evidence>
<evidence type="ECO:0000313" key="2">
    <source>
        <dbReference type="Proteomes" id="UP000809829"/>
    </source>
</evidence>
<accession>A0ABS2QQ49</accession>
<dbReference type="RefSeq" id="WP_205182758.1">
    <property type="nucleotide sequence ID" value="NZ_JAFBFC010000001.1"/>
</dbReference>
<sequence>MDIAALSIALNQTNIQNQSSLSMMKMTMDVSKQNGNSMIELLQSNTLPQAPHPYAGQKLDLKA</sequence>
<dbReference type="Proteomes" id="UP000809829">
    <property type="component" value="Unassembled WGS sequence"/>
</dbReference>
<proteinExistence type="predicted"/>
<dbReference type="EMBL" id="JAFBFC010000001">
    <property type="protein sequence ID" value="MBM7701438.1"/>
    <property type="molecule type" value="Genomic_DNA"/>
</dbReference>
<name>A0ABS2QQ49_9BACI</name>
<gene>
    <name evidence="1" type="ORF">JOC83_000264</name>
</gene>
<evidence type="ECO:0000313" key="1">
    <source>
        <dbReference type="EMBL" id="MBM7701438.1"/>
    </source>
</evidence>
<keyword evidence="2" id="KW-1185">Reference proteome</keyword>
<protein>
    <recommendedName>
        <fullName evidence="3">Motility protein</fullName>
    </recommendedName>
</protein>